<accession>A0A326UC58</accession>
<proteinExistence type="predicted"/>
<dbReference type="Pfam" id="PF00941">
    <property type="entry name" value="FAD_binding_5"/>
    <property type="match status" value="1"/>
</dbReference>
<dbReference type="GO" id="GO:0016491">
    <property type="term" value="F:oxidoreductase activity"/>
    <property type="evidence" value="ECO:0007669"/>
    <property type="project" value="InterPro"/>
</dbReference>
<dbReference type="Gene3D" id="3.30.390.50">
    <property type="entry name" value="CO dehydrogenase flavoprotein, C-terminal domain"/>
    <property type="match status" value="1"/>
</dbReference>
<dbReference type="PANTHER" id="PTHR42659">
    <property type="entry name" value="XANTHINE DEHYDROGENASE SUBUNIT C-RELATED"/>
    <property type="match status" value="1"/>
</dbReference>
<dbReference type="SUPFAM" id="SSF56176">
    <property type="entry name" value="FAD-binding/transporter-associated domain-like"/>
    <property type="match status" value="1"/>
</dbReference>
<dbReference type="PROSITE" id="PS51387">
    <property type="entry name" value="FAD_PCMH"/>
    <property type="match status" value="1"/>
</dbReference>
<keyword evidence="3" id="KW-1185">Reference proteome</keyword>
<dbReference type="GO" id="GO:0071949">
    <property type="term" value="F:FAD binding"/>
    <property type="evidence" value="ECO:0007669"/>
    <property type="project" value="InterPro"/>
</dbReference>
<dbReference type="RefSeq" id="WP_111320433.1">
    <property type="nucleotide sequence ID" value="NZ_BIFX01000001.1"/>
</dbReference>
<dbReference type="AlphaFoldDB" id="A0A326UC58"/>
<gene>
    <name evidence="2" type="ORF">EI42_01500</name>
</gene>
<dbReference type="InterPro" id="IPR036318">
    <property type="entry name" value="FAD-bd_PCMH-like_sf"/>
</dbReference>
<feature type="domain" description="FAD-binding PCMH-type" evidence="1">
    <location>
        <begin position="1"/>
        <end position="197"/>
    </location>
</feature>
<protein>
    <submittedName>
        <fullName evidence="2">Xanthine dehydrogenase small subunit</fullName>
    </submittedName>
</protein>
<dbReference type="InterPro" id="IPR051312">
    <property type="entry name" value="Diverse_Substr_Oxidored"/>
</dbReference>
<dbReference type="PANTHER" id="PTHR42659:SF9">
    <property type="entry name" value="XANTHINE DEHYDROGENASE FAD-BINDING SUBUNIT XDHB-RELATED"/>
    <property type="match status" value="1"/>
</dbReference>
<dbReference type="InterPro" id="IPR036683">
    <property type="entry name" value="CO_DH_flav_C_dom_sf"/>
</dbReference>
<dbReference type="SUPFAM" id="SSF55447">
    <property type="entry name" value="CO dehydrogenase flavoprotein C-terminal domain-like"/>
    <property type="match status" value="1"/>
</dbReference>
<dbReference type="InterPro" id="IPR016169">
    <property type="entry name" value="FAD-bd_PCMH_sub2"/>
</dbReference>
<reference evidence="2 3" key="1">
    <citation type="submission" date="2018-06" db="EMBL/GenBank/DDBJ databases">
        <title>Genomic Encyclopedia of Archaeal and Bacterial Type Strains, Phase II (KMG-II): from individual species to whole genera.</title>
        <authorList>
            <person name="Goeker M."/>
        </authorList>
    </citation>
    <scope>NUCLEOTIDE SEQUENCE [LARGE SCALE GENOMIC DNA]</scope>
    <source>
        <strain evidence="2 3">ATCC BAA-1881</strain>
    </source>
</reference>
<dbReference type="InterPro" id="IPR016166">
    <property type="entry name" value="FAD-bd_PCMH"/>
</dbReference>
<evidence type="ECO:0000313" key="2">
    <source>
        <dbReference type="EMBL" id="PZW32955.1"/>
    </source>
</evidence>
<dbReference type="OrthoDB" id="150883at2"/>
<dbReference type="SMART" id="SM01092">
    <property type="entry name" value="CO_deh_flav_C"/>
    <property type="match status" value="1"/>
</dbReference>
<sequence>MLLRLVEYHWAEHLDDALLLLGRLDVKTVPLAGGTYLLNQDDDSIQAVVDLRDLGLSYIQEKERTVHLGAMTTLQALLESPVMKQRGMEVLAAAAQASAPSHLIRNSATVGGTLGAGLAAQADLLPVLVAFDAEAVVRSGSKTELNLTGGSFQRSGLPLSGVVFKGKQERRLAAATFELERRPNELIIEVVMPRPVIGCGTSFQRISSTPTDVALLNASALVEIEEGRYKRVRLVFGGVNMEPVRIRALEQMFEGQVAAQPPDSERIQAVVRHCLSFFRPPSDFRASNGYRRVVAMSLGQRALEEAFNVAHWRSIVASGTDK</sequence>
<dbReference type="Proteomes" id="UP000248806">
    <property type="component" value="Unassembled WGS sequence"/>
</dbReference>
<evidence type="ECO:0000259" key="1">
    <source>
        <dbReference type="PROSITE" id="PS51387"/>
    </source>
</evidence>
<dbReference type="Pfam" id="PF03450">
    <property type="entry name" value="CO_deh_flav_C"/>
    <property type="match status" value="1"/>
</dbReference>
<dbReference type="EMBL" id="QKUF01000003">
    <property type="protein sequence ID" value="PZW32955.1"/>
    <property type="molecule type" value="Genomic_DNA"/>
</dbReference>
<name>A0A326UC58_THEHA</name>
<dbReference type="InterPro" id="IPR005107">
    <property type="entry name" value="CO_DH_flav_C"/>
</dbReference>
<comment type="caution">
    <text evidence="2">The sequence shown here is derived from an EMBL/GenBank/DDBJ whole genome shotgun (WGS) entry which is preliminary data.</text>
</comment>
<dbReference type="Gene3D" id="3.30.465.10">
    <property type="match status" value="1"/>
</dbReference>
<evidence type="ECO:0000313" key="3">
    <source>
        <dbReference type="Proteomes" id="UP000248806"/>
    </source>
</evidence>
<dbReference type="InterPro" id="IPR002346">
    <property type="entry name" value="Mopterin_DH_FAD-bd"/>
</dbReference>
<organism evidence="2 3">
    <name type="scientific">Thermosporothrix hazakensis</name>
    <dbReference type="NCBI Taxonomy" id="644383"/>
    <lineage>
        <taxon>Bacteria</taxon>
        <taxon>Bacillati</taxon>
        <taxon>Chloroflexota</taxon>
        <taxon>Ktedonobacteria</taxon>
        <taxon>Ktedonobacterales</taxon>
        <taxon>Thermosporotrichaceae</taxon>
        <taxon>Thermosporothrix</taxon>
    </lineage>
</organism>